<evidence type="ECO:0000256" key="1">
    <source>
        <dbReference type="SAM" id="MobiDB-lite"/>
    </source>
</evidence>
<accession>A0A164IAW8</accession>
<proteinExistence type="predicted"/>
<feature type="region of interest" description="Disordered" evidence="1">
    <location>
        <begin position="437"/>
        <end position="567"/>
    </location>
</feature>
<evidence type="ECO:0000313" key="5">
    <source>
        <dbReference type="Proteomes" id="UP000076512"/>
    </source>
</evidence>
<keyword evidence="5" id="KW-1185">Reference proteome</keyword>
<evidence type="ECO:0000313" key="4">
    <source>
        <dbReference type="EMBL" id="KZM69260.1"/>
    </source>
</evidence>
<feature type="transmembrane region" description="Helical" evidence="2">
    <location>
        <begin position="874"/>
        <end position="894"/>
    </location>
</feature>
<comment type="caution">
    <text evidence="4">The sequence shown here is derived from an EMBL/GenBank/DDBJ whole genome shotgun (WGS) entry which is preliminary data.</text>
</comment>
<feature type="compositionally biased region" description="Low complexity" evidence="1">
    <location>
        <begin position="464"/>
        <end position="546"/>
    </location>
</feature>
<keyword evidence="2" id="KW-0812">Transmembrane</keyword>
<sequence length="938" mass="96660">MLLALVLAVLVGPWTVSFAGPAAAQPSSSGGSSTAKFLKLTLDSVTPGSVTTTSDSVLTVSGTVTNIGDRSVKDVSVRIQRAAAVATPSGLRSTLRLDQSNYSVNGEFHDVADQLSPGQRTQFTLRIGIRPGSESGSGDQAVTSSLDITDPGVYPLLLNVNGQPDYGGMARLDDARFLLPVLGLPPLGGSDAKGPAAQAVPASTEAPVATTLIWPLADRPRVAAGVTGSADGKVLLTDDELAGELRSGGRLDQLLAALEAVVHPESPRGGPNLTGAICLAIDPDLLQTVYAMRVGYKVLASPSDPSGATRDGTGAQAAAAWLDRLRALAPSMCTVALPFAQVDLAALAAVHDPDLSARALSDPADIVDRILSVKSMRGVALPDSGSIDDAAGTLLAAHGYTSTVLADTAVAPADSRSAVTGSAVSHGGGTAVRNTAAVASATDTATPETVRLPGITPPAPAQPSPGSQSTPGSSGSSQPSPGPQSTSGSQPSGSSQPSSGAQSPGSPQSTSGTRSSGSQSTPGSASSPPGSASSAPGSPSSASGSPSTPPGSPSSSPGSPLSPPEAGMRVTTFDIWSATALAAVGSTPPTPSFTPEGVRYDIGKDSRPARLQDALGAVSWLALNLDANRPRSLLLMPPQQWAANHDEAAALLDQLSKLVRSGLAVPRSFQDLLAAPPDPRPFDLDYLPDTADVAVPDQFVAPIQQQEHRLDDLLNALVEVPQQDPTPHAFLDPLREDLLRVLTLSDRTNPSAQADTVAQRRIDLVTQALDRAYGAVKVLPPGGMFTLASEQSPLLLVARNDLPVAVRVRFKIGAPAETKITDIGEQQLPAQGTRSFQIPSQVSDRRELAIPISLTTADGVPLGAPVSVRVRSNAYGQVLAIITACAGALLFLLAGRRLWRRFRGQPDPADEGLDPGKRRRLNRYLRARKRVLERQETQ</sequence>
<dbReference type="STRING" id="455432.AWN90_08945"/>
<gene>
    <name evidence="4" type="ORF">AWN90_08945</name>
</gene>
<feature type="chain" id="PRO_5039003270" description="Glycoprotein" evidence="3">
    <location>
        <begin position="20"/>
        <end position="938"/>
    </location>
</feature>
<evidence type="ECO:0000256" key="2">
    <source>
        <dbReference type="SAM" id="Phobius"/>
    </source>
</evidence>
<feature type="signal peptide" evidence="3">
    <location>
        <begin position="1"/>
        <end position="19"/>
    </location>
</feature>
<protein>
    <recommendedName>
        <fullName evidence="6">Glycoprotein</fullName>
    </recommendedName>
</protein>
<organism evidence="4 5">
    <name type="scientific">Nocardia terpenica</name>
    <dbReference type="NCBI Taxonomy" id="455432"/>
    <lineage>
        <taxon>Bacteria</taxon>
        <taxon>Bacillati</taxon>
        <taxon>Actinomycetota</taxon>
        <taxon>Actinomycetes</taxon>
        <taxon>Mycobacteriales</taxon>
        <taxon>Nocardiaceae</taxon>
        <taxon>Nocardia</taxon>
    </lineage>
</organism>
<name>A0A164IAW8_9NOCA</name>
<dbReference type="AlphaFoldDB" id="A0A164IAW8"/>
<evidence type="ECO:0008006" key="6">
    <source>
        <dbReference type="Google" id="ProtNLM"/>
    </source>
</evidence>
<dbReference type="EMBL" id="LWGR01000021">
    <property type="protein sequence ID" value="KZM69260.1"/>
    <property type="molecule type" value="Genomic_DNA"/>
</dbReference>
<keyword evidence="2" id="KW-0472">Membrane</keyword>
<reference evidence="4 5" key="1">
    <citation type="submission" date="2016-04" db="EMBL/GenBank/DDBJ databases">
        <authorList>
            <person name="Evans L.H."/>
            <person name="Alamgir A."/>
            <person name="Owens N."/>
            <person name="Weber N.D."/>
            <person name="Virtaneva K."/>
            <person name="Barbian K."/>
            <person name="Babar A."/>
            <person name="Rosenke K."/>
        </authorList>
    </citation>
    <scope>NUCLEOTIDE SEQUENCE [LARGE SCALE GENOMIC DNA]</scope>
    <source>
        <strain evidence="4 5">IFM 0406</strain>
    </source>
</reference>
<dbReference type="Proteomes" id="UP000076512">
    <property type="component" value="Unassembled WGS sequence"/>
</dbReference>
<keyword evidence="2" id="KW-1133">Transmembrane helix</keyword>
<keyword evidence="3" id="KW-0732">Signal</keyword>
<feature type="compositionally biased region" description="Low complexity" evidence="1">
    <location>
        <begin position="437"/>
        <end position="446"/>
    </location>
</feature>
<evidence type="ECO:0000256" key="3">
    <source>
        <dbReference type="SAM" id="SignalP"/>
    </source>
</evidence>